<evidence type="ECO:0000313" key="12">
    <source>
        <dbReference type="EMBL" id="KAF7558006.1"/>
    </source>
</evidence>
<protein>
    <recommendedName>
        <fullName evidence="6">mitogen-activated protein kinase kinase</fullName>
        <ecNumber evidence="6">2.7.12.2</ecNumber>
    </recommendedName>
</protein>
<evidence type="ECO:0000256" key="5">
    <source>
        <dbReference type="ARBA" id="ARBA00038035"/>
    </source>
</evidence>
<feature type="domain" description="Protein kinase" evidence="11">
    <location>
        <begin position="172"/>
        <end position="257"/>
    </location>
</feature>
<evidence type="ECO:0000256" key="7">
    <source>
        <dbReference type="ARBA" id="ARBA00049014"/>
    </source>
</evidence>
<dbReference type="InterPro" id="IPR017441">
    <property type="entry name" value="Protein_kinase_ATP_BS"/>
</dbReference>
<dbReference type="PANTHER" id="PTHR48013:SF9">
    <property type="entry name" value="DUAL SPECIFICITY MITOGEN-ACTIVATED PROTEIN KINASE KINASE 5"/>
    <property type="match status" value="1"/>
</dbReference>
<gene>
    <name evidence="12" type="ORF">G7Z17_g332</name>
</gene>
<keyword evidence="1" id="KW-0808">Transferase</keyword>
<proteinExistence type="inferred from homology"/>
<comment type="catalytic activity">
    <reaction evidence="7">
        <text>L-seryl-[protein] + ATP = O-phospho-L-seryl-[protein] + ADP + H(+)</text>
        <dbReference type="Rhea" id="RHEA:17989"/>
        <dbReference type="Rhea" id="RHEA-COMP:9863"/>
        <dbReference type="Rhea" id="RHEA-COMP:11604"/>
        <dbReference type="ChEBI" id="CHEBI:15378"/>
        <dbReference type="ChEBI" id="CHEBI:29999"/>
        <dbReference type="ChEBI" id="CHEBI:30616"/>
        <dbReference type="ChEBI" id="CHEBI:83421"/>
        <dbReference type="ChEBI" id="CHEBI:456216"/>
        <dbReference type="EC" id="2.7.12.2"/>
    </reaction>
</comment>
<dbReference type="OrthoDB" id="248923at2759"/>
<evidence type="ECO:0000259" key="11">
    <source>
        <dbReference type="PROSITE" id="PS50011"/>
    </source>
</evidence>
<accession>A0A9P5HN74</accession>
<evidence type="ECO:0000256" key="2">
    <source>
        <dbReference type="ARBA" id="ARBA00022741"/>
    </source>
</evidence>
<reference evidence="12" key="1">
    <citation type="submission" date="2020-03" db="EMBL/GenBank/DDBJ databases">
        <title>Draft Genome Sequence of Cylindrodendrum hubeiense.</title>
        <authorList>
            <person name="Buettner E."/>
            <person name="Kellner H."/>
        </authorList>
    </citation>
    <scope>NUCLEOTIDE SEQUENCE</scope>
    <source>
        <strain evidence="12">IHI 201604</strain>
    </source>
</reference>
<dbReference type="InterPro" id="IPR011009">
    <property type="entry name" value="Kinase-like_dom_sf"/>
</dbReference>
<keyword evidence="2 10" id="KW-0547">Nucleotide-binding</keyword>
<dbReference type="GO" id="GO:0004708">
    <property type="term" value="F:MAP kinase kinase activity"/>
    <property type="evidence" value="ECO:0007669"/>
    <property type="project" value="UniProtKB-EC"/>
</dbReference>
<evidence type="ECO:0000256" key="8">
    <source>
        <dbReference type="ARBA" id="ARBA00049299"/>
    </source>
</evidence>
<keyword evidence="4 10" id="KW-0067">ATP-binding</keyword>
<dbReference type="PROSITE" id="PS50011">
    <property type="entry name" value="PROTEIN_KINASE_DOM"/>
    <property type="match status" value="1"/>
</dbReference>
<evidence type="ECO:0000256" key="6">
    <source>
        <dbReference type="ARBA" id="ARBA00038999"/>
    </source>
</evidence>
<dbReference type="PANTHER" id="PTHR48013">
    <property type="entry name" value="DUAL SPECIFICITY MITOGEN-ACTIVATED PROTEIN KINASE KINASE 5-RELATED"/>
    <property type="match status" value="1"/>
</dbReference>
<organism evidence="12 13">
    <name type="scientific">Cylindrodendrum hubeiense</name>
    <dbReference type="NCBI Taxonomy" id="595255"/>
    <lineage>
        <taxon>Eukaryota</taxon>
        <taxon>Fungi</taxon>
        <taxon>Dikarya</taxon>
        <taxon>Ascomycota</taxon>
        <taxon>Pezizomycotina</taxon>
        <taxon>Sordariomycetes</taxon>
        <taxon>Hypocreomycetidae</taxon>
        <taxon>Hypocreales</taxon>
        <taxon>Nectriaceae</taxon>
        <taxon>Cylindrodendrum</taxon>
    </lineage>
</organism>
<dbReference type="AlphaFoldDB" id="A0A9P5HN74"/>
<dbReference type="EMBL" id="JAANBB010000002">
    <property type="protein sequence ID" value="KAF7558006.1"/>
    <property type="molecule type" value="Genomic_DNA"/>
</dbReference>
<evidence type="ECO:0000256" key="9">
    <source>
        <dbReference type="ARBA" id="ARBA00051693"/>
    </source>
</evidence>
<dbReference type="Gene3D" id="3.30.200.20">
    <property type="entry name" value="Phosphorylase Kinase, domain 1"/>
    <property type="match status" value="1"/>
</dbReference>
<dbReference type="InterPro" id="IPR000719">
    <property type="entry name" value="Prot_kinase_dom"/>
</dbReference>
<evidence type="ECO:0000256" key="10">
    <source>
        <dbReference type="PROSITE-ProRule" id="PRU10141"/>
    </source>
</evidence>
<dbReference type="SUPFAM" id="SSF56112">
    <property type="entry name" value="Protein kinase-like (PK-like)"/>
    <property type="match status" value="1"/>
</dbReference>
<evidence type="ECO:0000256" key="1">
    <source>
        <dbReference type="ARBA" id="ARBA00022679"/>
    </source>
</evidence>
<keyword evidence="3" id="KW-0418">Kinase</keyword>
<dbReference type="Proteomes" id="UP000722485">
    <property type="component" value="Unassembled WGS sequence"/>
</dbReference>
<comment type="catalytic activity">
    <reaction evidence="8">
        <text>L-threonyl-[protein] + ATP = O-phospho-L-threonyl-[protein] + ADP + H(+)</text>
        <dbReference type="Rhea" id="RHEA:46608"/>
        <dbReference type="Rhea" id="RHEA-COMP:11060"/>
        <dbReference type="Rhea" id="RHEA-COMP:11605"/>
        <dbReference type="ChEBI" id="CHEBI:15378"/>
        <dbReference type="ChEBI" id="CHEBI:30013"/>
        <dbReference type="ChEBI" id="CHEBI:30616"/>
        <dbReference type="ChEBI" id="CHEBI:61977"/>
        <dbReference type="ChEBI" id="CHEBI:456216"/>
        <dbReference type="EC" id="2.7.12.2"/>
    </reaction>
</comment>
<evidence type="ECO:0000256" key="4">
    <source>
        <dbReference type="ARBA" id="ARBA00022840"/>
    </source>
</evidence>
<comment type="similarity">
    <text evidence="5">Belongs to the protein kinase superfamily. STE Ser/Thr protein kinase family. MAP kinase kinase subfamily.</text>
</comment>
<name>A0A9P5HN74_9HYPO</name>
<evidence type="ECO:0000256" key="3">
    <source>
        <dbReference type="ARBA" id="ARBA00022777"/>
    </source>
</evidence>
<feature type="binding site" evidence="10">
    <location>
        <position position="201"/>
    </location>
    <ligand>
        <name>ATP</name>
        <dbReference type="ChEBI" id="CHEBI:30616"/>
    </ligand>
</feature>
<comment type="catalytic activity">
    <reaction evidence="9">
        <text>L-tyrosyl-[protein] + ATP = O-phospho-L-tyrosyl-[protein] + ADP + H(+)</text>
        <dbReference type="Rhea" id="RHEA:10596"/>
        <dbReference type="Rhea" id="RHEA-COMP:10136"/>
        <dbReference type="Rhea" id="RHEA-COMP:20101"/>
        <dbReference type="ChEBI" id="CHEBI:15378"/>
        <dbReference type="ChEBI" id="CHEBI:30616"/>
        <dbReference type="ChEBI" id="CHEBI:46858"/>
        <dbReference type="ChEBI" id="CHEBI:61978"/>
        <dbReference type="ChEBI" id="CHEBI:456216"/>
        <dbReference type="EC" id="2.7.12.2"/>
    </reaction>
</comment>
<dbReference type="Pfam" id="PF00069">
    <property type="entry name" value="Pkinase"/>
    <property type="match status" value="1"/>
</dbReference>
<dbReference type="GO" id="GO:0005524">
    <property type="term" value="F:ATP binding"/>
    <property type="evidence" value="ECO:0007669"/>
    <property type="project" value="UniProtKB-UniRule"/>
</dbReference>
<comment type="caution">
    <text evidence="12">The sequence shown here is derived from an EMBL/GenBank/DDBJ whole genome shotgun (WGS) entry which is preliminary data.</text>
</comment>
<sequence>MAPGPTTTLNESYQQYQLTDTTLALLLFKSIEHQANEIKSLIRTLRAKNDCHLVVPEDGRRRLVDIEAQRIHASFLLTKCDSAAPSRSQSSGAADGTETARQSASITPVLDLEQVQILSYQSTELVGSTPTSYPCQTLQMTSLDDFISQVICVLQPQHVLMYKTIADVPYKVDYTAEVGRGAFGTVQKVIQRQTGESLAMKTFEEILSVSARKSVLQEIVILKYCHHPNIVRFVEAFGLEDKSKLGIIMKPWAPYTL</sequence>
<evidence type="ECO:0000313" key="13">
    <source>
        <dbReference type="Proteomes" id="UP000722485"/>
    </source>
</evidence>
<keyword evidence="13" id="KW-1185">Reference proteome</keyword>
<dbReference type="EC" id="2.7.12.2" evidence="6"/>
<dbReference type="PROSITE" id="PS00107">
    <property type="entry name" value="PROTEIN_KINASE_ATP"/>
    <property type="match status" value="1"/>
</dbReference>